<organism evidence="1 2">
    <name type="scientific">Octopus sinensis</name>
    <name type="common">East Asian common octopus</name>
    <dbReference type="NCBI Taxonomy" id="2607531"/>
    <lineage>
        <taxon>Eukaryota</taxon>
        <taxon>Metazoa</taxon>
        <taxon>Spiralia</taxon>
        <taxon>Lophotrochozoa</taxon>
        <taxon>Mollusca</taxon>
        <taxon>Cephalopoda</taxon>
        <taxon>Coleoidea</taxon>
        <taxon>Octopodiformes</taxon>
        <taxon>Octopoda</taxon>
        <taxon>Incirrata</taxon>
        <taxon>Octopodidae</taxon>
        <taxon>Octopus</taxon>
    </lineage>
</organism>
<evidence type="ECO:0000313" key="2">
    <source>
        <dbReference type="RefSeq" id="XP_036367996.1"/>
    </source>
</evidence>
<reference evidence="2" key="1">
    <citation type="submission" date="2025-08" db="UniProtKB">
        <authorList>
            <consortium name="RefSeq"/>
        </authorList>
    </citation>
    <scope>IDENTIFICATION</scope>
</reference>
<dbReference type="Proteomes" id="UP000515154">
    <property type="component" value="Linkage group LG22"/>
</dbReference>
<keyword evidence="1" id="KW-1185">Reference proteome</keyword>
<name>A0A7E6FJT4_9MOLL</name>
<dbReference type="KEGG" id="osn:115223102"/>
<accession>A0A7E6FJT4</accession>
<protein>
    <submittedName>
        <fullName evidence="2">Uncharacterized protein LOC115223102</fullName>
    </submittedName>
</protein>
<gene>
    <name evidence="2" type="primary">LOC115223102</name>
</gene>
<proteinExistence type="predicted"/>
<dbReference type="AlphaFoldDB" id="A0A7E6FJT4"/>
<dbReference type="RefSeq" id="XP_036367996.1">
    <property type="nucleotide sequence ID" value="XM_036512103.1"/>
</dbReference>
<evidence type="ECO:0000313" key="1">
    <source>
        <dbReference type="Proteomes" id="UP000515154"/>
    </source>
</evidence>
<dbReference type="PANTHER" id="PTHR45913">
    <property type="entry name" value="EPM2A-INTERACTING PROTEIN 1"/>
    <property type="match status" value="1"/>
</dbReference>
<sequence length="195" mass="22845">MAPAKKTCRQYSINYLSYGFIASLQNCQLSMKAKTLVDCKSFITVFISKSVLYKINISKRRLHQFPQLDSLKDELVDEDIVTYRDYPQSLHDGMMERFQDVITLNIPNWLSKPFEVQAVHCEELIELRNDYGATMRYRFHGKEGLWCRQSILNSYTNPWKHLKLMLAFPTSYKVESGLSLKAEADWMEPNEETCH</sequence>
<dbReference type="PANTHER" id="PTHR45913:SF5">
    <property type="entry name" value="GENERAL TRANSCRIPTION FACTOR II-I REPEAT DOMAIN-CONTAINING PROTEIN 2A-LIKE PROTEIN"/>
    <property type="match status" value="1"/>
</dbReference>